<dbReference type="EMBL" id="SVNY01000003">
    <property type="protein sequence ID" value="MBE6833325.1"/>
    <property type="molecule type" value="Genomic_DNA"/>
</dbReference>
<feature type="transmembrane region" description="Helical" evidence="1">
    <location>
        <begin position="12"/>
        <end position="32"/>
    </location>
</feature>
<organism evidence="2 3">
    <name type="scientific">Faecalispora sporosphaeroides</name>
    <dbReference type="NCBI Taxonomy" id="1549"/>
    <lineage>
        <taxon>Bacteria</taxon>
        <taxon>Bacillati</taxon>
        <taxon>Bacillota</taxon>
        <taxon>Clostridia</taxon>
        <taxon>Eubacteriales</taxon>
        <taxon>Oscillospiraceae</taxon>
        <taxon>Faecalispora</taxon>
    </lineage>
</organism>
<dbReference type="Gene3D" id="2.40.50.660">
    <property type="match status" value="1"/>
</dbReference>
<dbReference type="Proteomes" id="UP000754750">
    <property type="component" value="Unassembled WGS sequence"/>
</dbReference>
<dbReference type="RefSeq" id="WP_326840302.1">
    <property type="nucleotide sequence ID" value="NZ_JBKWRC010000002.1"/>
</dbReference>
<dbReference type="Pfam" id="PF10694">
    <property type="entry name" value="DUF2500"/>
    <property type="match status" value="1"/>
</dbReference>
<reference evidence="2" key="1">
    <citation type="submission" date="2019-04" db="EMBL/GenBank/DDBJ databases">
        <title>Evolution of Biomass-Degrading Anaerobic Consortia Revealed by Metagenomics.</title>
        <authorList>
            <person name="Peng X."/>
        </authorList>
    </citation>
    <scope>NUCLEOTIDE SEQUENCE</scope>
    <source>
        <strain evidence="2">SIG551</strain>
    </source>
</reference>
<evidence type="ECO:0000313" key="2">
    <source>
        <dbReference type="EMBL" id="MBE6833325.1"/>
    </source>
</evidence>
<accession>A0A928Q4V3</accession>
<dbReference type="InterPro" id="IPR019635">
    <property type="entry name" value="DUF2500"/>
</dbReference>
<keyword evidence="1" id="KW-0472">Membrane</keyword>
<comment type="caution">
    <text evidence="2">The sequence shown here is derived from an EMBL/GenBank/DDBJ whole genome shotgun (WGS) entry which is preliminary data.</text>
</comment>
<protein>
    <submittedName>
        <fullName evidence="2">DUF2500 domain-containing protein</fullName>
    </submittedName>
</protein>
<gene>
    <name evidence="2" type="ORF">E7512_07045</name>
</gene>
<name>A0A928Q4V3_9FIRM</name>
<sequence>MGFAYGDGEFMFRFVPIFIAVVFVIVFGTILVRSVKGISQWHKNNESPVLTVPARIVTKRTAVHQYTNGAGPDTVTNDTSTTYFATFEVESGDRIEFPVKGTEYGMLAEGDRGRLTFQGTRYLGFERDRSVG</sequence>
<dbReference type="AlphaFoldDB" id="A0A928Q4V3"/>
<evidence type="ECO:0000313" key="3">
    <source>
        <dbReference type="Proteomes" id="UP000754750"/>
    </source>
</evidence>
<proteinExistence type="predicted"/>
<evidence type="ECO:0000256" key="1">
    <source>
        <dbReference type="SAM" id="Phobius"/>
    </source>
</evidence>
<keyword evidence="1" id="KW-1133">Transmembrane helix</keyword>
<keyword evidence="1" id="KW-0812">Transmembrane</keyword>